<dbReference type="PANTHER" id="PTHR24321:SF8">
    <property type="entry name" value="ESTRADIOL 17-BETA-DEHYDROGENASE 8-RELATED"/>
    <property type="match status" value="1"/>
</dbReference>
<reference evidence="3 4" key="1">
    <citation type="submission" date="2019-10" db="EMBL/GenBank/DDBJ databases">
        <authorList>
            <person name="Palmer J.M."/>
        </authorList>
    </citation>
    <scope>NUCLEOTIDE SEQUENCE [LARGE SCALE GENOMIC DNA]</scope>
    <source>
        <strain evidence="3 4">TWF696</strain>
    </source>
</reference>
<sequence>MTDAPSRPMNYFITGAGRGIGRGLSRRLLARGHRVFLLDANLAELTNTGLLASSSNIPQSRIKASHTDLSDRAALAAAVESANDFFDGRIDVLIHNAFPTPHIWANGASMDSQNVDIIADWDQKLAVGLTAPFILTRLCIPLLTSSPESPGTVIHISSTRAHQAEENHEAYSAVKAGLLGLTQSMAVSLGKQHKIRVNAISPGWIHVEDENAAADAAERAWSDGLTEQDHAWHPAGRVGKVEDILKAVDFLVENTFVTGAEIVVDGGVSKKMVYPE</sequence>
<dbReference type="PRINTS" id="PR00081">
    <property type="entry name" value="GDHRDH"/>
</dbReference>
<organism evidence="3 4">
    <name type="scientific">Orbilia brochopaga</name>
    <dbReference type="NCBI Taxonomy" id="3140254"/>
    <lineage>
        <taxon>Eukaryota</taxon>
        <taxon>Fungi</taxon>
        <taxon>Dikarya</taxon>
        <taxon>Ascomycota</taxon>
        <taxon>Pezizomycotina</taxon>
        <taxon>Orbiliomycetes</taxon>
        <taxon>Orbiliales</taxon>
        <taxon>Orbiliaceae</taxon>
        <taxon>Orbilia</taxon>
    </lineage>
</organism>
<keyword evidence="2" id="KW-0560">Oxidoreductase</keyword>
<dbReference type="GO" id="GO:0016491">
    <property type="term" value="F:oxidoreductase activity"/>
    <property type="evidence" value="ECO:0007669"/>
    <property type="project" value="UniProtKB-KW"/>
</dbReference>
<dbReference type="PANTHER" id="PTHR24321">
    <property type="entry name" value="DEHYDROGENASES, SHORT CHAIN"/>
    <property type="match status" value="1"/>
</dbReference>
<dbReference type="AlphaFoldDB" id="A0AAV9V740"/>
<dbReference type="Pfam" id="PF13561">
    <property type="entry name" value="adh_short_C2"/>
    <property type="match status" value="1"/>
</dbReference>
<evidence type="ECO:0000313" key="4">
    <source>
        <dbReference type="Proteomes" id="UP001375240"/>
    </source>
</evidence>
<evidence type="ECO:0000256" key="2">
    <source>
        <dbReference type="ARBA" id="ARBA00023002"/>
    </source>
</evidence>
<comment type="caution">
    <text evidence="3">The sequence shown here is derived from an EMBL/GenBank/DDBJ whole genome shotgun (WGS) entry which is preliminary data.</text>
</comment>
<dbReference type="Gene3D" id="3.40.50.720">
    <property type="entry name" value="NAD(P)-binding Rossmann-like Domain"/>
    <property type="match status" value="1"/>
</dbReference>
<protein>
    <submittedName>
        <fullName evidence="3">Uncharacterized protein</fullName>
    </submittedName>
</protein>
<evidence type="ECO:0000256" key="1">
    <source>
        <dbReference type="ARBA" id="ARBA00006484"/>
    </source>
</evidence>
<gene>
    <name evidence="3" type="ORF">TWF696_004692</name>
</gene>
<dbReference type="InterPro" id="IPR002347">
    <property type="entry name" value="SDR_fam"/>
</dbReference>
<accession>A0AAV9V740</accession>
<proteinExistence type="inferred from homology"/>
<comment type="similarity">
    <text evidence="1">Belongs to the short-chain dehydrogenases/reductases (SDR) family.</text>
</comment>
<dbReference type="InterPro" id="IPR036291">
    <property type="entry name" value="NAD(P)-bd_dom_sf"/>
</dbReference>
<dbReference type="SUPFAM" id="SSF51735">
    <property type="entry name" value="NAD(P)-binding Rossmann-fold domains"/>
    <property type="match status" value="1"/>
</dbReference>
<name>A0AAV9V740_9PEZI</name>
<dbReference type="PRINTS" id="PR00080">
    <property type="entry name" value="SDRFAMILY"/>
</dbReference>
<dbReference type="Proteomes" id="UP001375240">
    <property type="component" value="Unassembled WGS sequence"/>
</dbReference>
<dbReference type="EMBL" id="JAVHNQ010000002">
    <property type="protein sequence ID" value="KAK6355593.1"/>
    <property type="molecule type" value="Genomic_DNA"/>
</dbReference>
<keyword evidence="4" id="KW-1185">Reference proteome</keyword>
<evidence type="ECO:0000313" key="3">
    <source>
        <dbReference type="EMBL" id="KAK6355593.1"/>
    </source>
</evidence>